<evidence type="ECO:0000313" key="1">
    <source>
        <dbReference type="EMBL" id="GIX95837.1"/>
    </source>
</evidence>
<organism evidence="1 2">
    <name type="scientific">Caerostris darwini</name>
    <dbReference type="NCBI Taxonomy" id="1538125"/>
    <lineage>
        <taxon>Eukaryota</taxon>
        <taxon>Metazoa</taxon>
        <taxon>Ecdysozoa</taxon>
        <taxon>Arthropoda</taxon>
        <taxon>Chelicerata</taxon>
        <taxon>Arachnida</taxon>
        <taxon>Araneae</taxon>
        <taxon>Araneomorphae</taxon>
        <taxon>Entelegynae</taxon>
        <taxon>Araneoidea</taxon>
        <taxon>Araneidae</taxon>
        <taxon>Caerostris</taxon>
    </lineage>
</organism>
<dbReference type="Proteomes" id="UP001054837">
    <property type="component" value="Unassembled WGS sequence"/>
</dbReference>
<evidence type="ECO:0000313" key="2">
    <source>
        <dbReference type="Proteomes" id="UP001054837"/>
    </source>
</evidence>
<protein>
    <submittedName>
        <fullName evidence="1">Uncharacterized protein</fullName>
    </submittedName>
</protein>
<reference evidence="1 2" key="1">
    <citation type="submission" date="2021-06" db="EMBL/GenBank/DDBJ databases">
        <title>Caerostris darwini draft genome.</title>
        <authorList>
            <person name="Kono N."/>
            <person name="Arakawa K."/>
        </authorList>
    </citation>
    <scope>NUCLEOTIDE SEQUENCE [LARGE SCALE GENOMIC DNA]</scope>
</reference>
<sequence>MIYGHQHPAPIVIVGQKQQIVEFVVLLIRHFNQRKQSGDWDAAPDLILIPRHPENLIIMIYGRQHPPESLLWAKSKQIVEFFALLIRHFNQRKQSGDWDTTPDLSNRSRDGRTSIRLLPLKNGRSLRTELTVSFI</sequence>
<comment type="caution">
    <text evidence="1">The sequence shown here is derived from an EMBL/GenBank/DDBJ whole genome shotgun (WGS) entry which is preliminary data.</text>
</comment>
<dbReference type="AlphaFoldDB" id="A0AAV4PEL1"/>
<gene>
    <name evidence="1" type="ORF">CDAR_289371</name>
</gene>
<keyword evidence="2" id="KW-1185">Reference proteome</keyword>
<accession>A0AAV4PEL1</accession>
<name>A0AAV4PEL1_9ARAC</name>
<proteinExistence type="predicted"/>
<dbReference type="EMBL" id="BPLQ01002817">
    <property type="protein sequence ID" value="GIX95837.1"/>
    <property type="molecule type" value="Genomic_DNA"/>
</dbReference>